<comment type="caution">
    <text evidence="1">The sequence shown here is derived from an EMBL/GenBank/DDBJ whole genome shotgun (WGS) entry which is preliminary data.</text>
</comment>
<dbReference type="EMBL" id="CM042045">
    <property type="protein sequence ID" value="KAI3683894.1"/>
    <property type="molecule type" value="Genomic_DNA"/>
</dbReference>
<gene>
    <name evidence="1" type="ORF">L1987_84409</name>
</gene>
<accession>A0ACB8YF87</accession>
<keyword evidence="2" id="KW-1185">Reference proteome</keyword>
<evidence type="ECO:0000313" key="1">
    <source>
        <dbReference type="EMBL" id="KAI3683894.1"/>
    </source>
</evidence>
<sequence>MVPQLTPSSCLDPESGCSPPTPTPNQLGYLFSSLGLISVGSGCVRPCSLAFGADQLEQHNNQRLIDSYFNWYYATATISTVIGSTVVVYIQDRFGWRVGFAVPVLFMFCSALMFILRSSLYVKVKVNESPYSGFIQVLIMAFKNRRIRLLLHDCYNHSNEMDRVELTHNLRFLNKACIVRDTNNYYSGSNPHRVPTVENVESLKSIRIIPVWSSGILVFTNIVQNFPTLQAEKMNRNVTSWLEIPAASLSMFTLLTLTIWIALYDRMLIPFLAKFTHEPGGLHPKTRMGLGIIISIIAMLVSTIVESIRRGLANSNTTVDMSAMWLVPQFALLGLSEAFNAIGQMEFYYSELPKSMTSSTMAVFTVSMTVAALVASLLTNIVDSVTGQGGHVSWLSSDIDQGHVDYYYWLLSFLNLLNFFYYLFCCRVHRIFSSPECWLSDETGEEG</sequence>
<protein>
    <submittedName>
        <fullName evidence="1">Uncharacterized protein</fullName>
    </submittedName>
</protein>
<organism evidence="1 2">
    <name type="scientific">Smallanthus sonchifolius</name>
    <dbReference type="NCBI Taxonomy" id="185202"/>
    <lineage>
        <taxon>Eukaryota</taxon>
        <taxon>Viridiplantae</taxon>
        <taxon>Streptophyta</taxon>
        <taxon>Embryophyta</taxon>
        <taxon>Tracheophyta</taxon>
        <taxon>Spermatophyta</taxon>
        <taxon>Magnoliopsida</taxon>
        <taxon>eudicotyledons</taxon>
        <taxon>Gunneridae</taxon>
        <taxon>Pentapetalae</taxon>
        <taxon>asterids</taxon>
        <taxon>campanulids</taxon>
        <taxon>Asterales</taxon>
        <taxon>Asteraceae</taxon>
        <taxon>Asteroideae</taxon>
        <taxon>Heliantheae alliance</taxon>
        <taxon>Millerieae</taxon>
        <taxon>Smallanthus</taxon>
    </lineage>
</organism>
<evidence type="ECO:0000313" key="2">
    <source>
        <dbReference type="Proteomes" id="UP001056120"/>
    </source>
</evidence>
<name>A0ACB8YF87_9ASTR</name>
<dbReference type="Proteomes" id="UP001056120">
    <property type="component" value="Linkage Group LG28"/>
</dbReference>
<reference evidence="1 2" key="2">
    <citation type="journal article" date="2022" name="Mol. Ecol. Resour.">
        <title>The genomes of chicory, endive, great burdock and yacon provide insights into Asteraceae paleo-polyploidization history and plant inulin production.</title>
        <authorList>
            <person name="Fan W."/>
            <person name="Wang S."/>
            <person name="Wang H."/>
            <person name="Wang A."/>
            <person name="Jiang F."/>
            <person name="Liu H."/>
            <person name="Zhao H."/>
            <person name="Xu D."/>
            <person name="Zhang Y."/>
        </authorList>
    </citation>
    <scope>NUCLEOTIDE SEQUENCE [LARGE SCALE GENOMIC DNA]</scope>
    <source>
        <strain evidence="2">cv. Yunnan</strain>
        <tissue evidence="1">Leaves</tissue>
    </source>
</reference>
<proteinExistence type="predicted"/>
<reference evidence="2" key="1">
    <citation type="journal article" date="2022" name="Mol. Ecol. Resour.">
        <title>The genomes of chicory, endive, great burdock and yacon provide insights into Asteraceae palaeo-polyploidization history and plant inulin production.</title>
        <authorList>
            <person name="Fan W."/>
            <person name="Wang S."/>
            <person name="Wang H."/>
            <person name="Wang A."/>
            <person name="Jiang F."/>
            <person name="Liu H."/>
            <person name="Zhao H."/>
            <person name="Xu D."/>
            <person name="Zhang Y."/>
        </authorList>
    </citation>
    <scope>NUCLEOTIDE SEQUENCE [LARGE SCALE GENOMIC DNA]</scope>
    <source>
        <strain evidence="2">cv. Yunnan</strain>
    </source>
</reference>